<comment type="caution">
    <text evidence="10">The sequence shown here is derived from an EMBL/GenBank/DDBJ whole genome shotgun (WGS) entry which is preliminary data.</text>
</comment>
<keyword evidence="11" id="KW-1185">Reference proteome</keyword>
<dbReference type="AlphaFoldDB" id="A0AAD1X6S1"/>
<evidence type="ECO:0000256" key="4">
    <source>
        <dbReference type="ARBA" id="ARBA00023136"/>
    </source>
</evidence>
<organism evidence="10 11">
    <name type="scientific">Euplotes crassus</name>
    <dbReference type="NCBI Taxonomy" id="5936"/>
    <lineage>
        <taxon>Eukaryota</taxon>
        <taxon>Sar</taxon>
        <taxon>Alveolata</taxon>
        <taxon>Ciliophora</taxon>
        <taxon>Intramacronucleata</taxon>
        <taxon>Spirotrichea</taxon>
        <taxon>Hypotrichia</taxon>
        <taxon>Euplotida</taxon>
        <taxon>Euplotidae</taxon>
        <taxon>Moneuplotes</taxon>
    </lineage>
</organism>
<gene>
    <name evidence="10" type="ORF">ECRASSUSDP1_LOCUS4224</name>
</gene>
<reference evidence="10" key="1">
    <citation type="submission" date="2023-07" db="EMBL/GenBank/DDBJ databases">
        <authorList>
            <consortium name="AG Swart"/>
            <person name="Singh M."/>
            <person name="Singh A."/>
            <person name="Seah K."/>
            <person name="Emmerich C."/>
        </authorList>
    </citation>
    <scope>NUCLEOTIDE SEQUENCE</scope>
    <source>
        <strain evidence="10">DP1</strain>
    </source>
</reference>
<keyword evidence="5" id="KW-0325">Glycoprotein</keyword>
<evidence type="ECO:0000256" key="7">
    <source>
        <dbReference type="SAM" id="MobiDB-lite"/>
    </source>
</evidence>
<feature type="transmembrane region" description="Helical" evidence="8">
    <location>
        <begin position="994"/>
        <end position="1017"/>
    </location>
</feature>
<feature type="transmembrane region" description="Helical" evidence="8">
    <location>
        <begin position="97"/>
        <end position="120"/>
    </location>
</feature>
<feature type="domain" description="SSD" evidence="9">
    <location>
        <begin position="397"/>
        <end position="513"/>
    </location>
</feature>
<comment type="similarity">
    <text evidence="6">Belongs to the dispatched family.</text>
</comment>
<dbReference type="InterPro" id="IPR052081">
    <property type="entry name" value="Dispatched_Hh_regulator"/>
</dbReference>
<feature type="compositionally biased region" description="Polar residues" evidence="7">
    <location>
        <begin position="1"/>
        <end position="17"/>
    </location>
</feature>
<feature type="region of interest" description="Disordered" evidence="7">
    <location>
        <begin position="1"/>
        <end position="55"/>
    </location>
</feature>
<dbReference type="GO" id="GO:0022857">
    <property type="term" value="F:transmembrane transporter activity"/>
    <property type="evidence" value="ECO:0007669"/>
    <property type="project" value="TreeGrafter"/>
</dbReference>
<feature type="transmembrane region" description="Helical" evidence="8">
    <location>
        <begin position="964"/>
        <end position="988"/>
    </location>
</feature>
<dbReference type="SUPFAM" id="SSF82866">
    <property type="entry name" value="Multidrug efflux transporter AcrB transmembrane domain"/>
    <property type="match status" value="2"/>
</dbReference>
<dbReference type="Proteomes" id="UP001295684">
    <property type="component" value="Unassembled WGS sequence"/>
</dbReference>
<evidence type="ECO:0000259" key="9">
    <source>
        <dbReference type="PROSITE" id="PS50156"/>
    </source>
</evidence>
<feature type="transmembrane region" description="Helical" evidence="8">
    <location>
        <begin position="373"/>
        <end position="397"/>
    </location>
</feature>
<dbReference type="PROSITE" id="PS50156">
    <property type="entry name" value="SSD"/>
    <property type="match status" value="2"/>
</dbReference>
<evidence type="ECO:0000313" key="11">
    <source>
        <dbReference type="Proteomes" id="UP001295684"/>
    </source>
</evidence>
<evidence type="ECO:0000256" key="2">
    <source>
        <dbReference type="ARBA" id="ARBA00022692"/>
    </source>
</evidence>
<dbReference type="EMBL" id="CAMPGE010004053">
    <property type="protein sequence ID" value="CAI2362894.1"/>
    <property type="molecule type" value="Genomic_DNA"/>
</dbReference>
<feature type="domain" description="SSD" evidence="9">
    <location>
        <begin position="883"/>
        <end position="1016"/>
    </location>
</feature>
<sequence>MNNENNLATLPPISTSEHLSKEEEEEDEKQETPLGVSSAHEPQAHSVSLKEGGQNDNVEEVKDDVYYERLQKEKLEEELAHLGKDNWFTKFIVQKTWIVVLATIVFAIVMTVTCIALGGFELSDEHDRDYMVWDSIQMKNWDMLELSKEAVQTNYAGGIQPLRTTSIDKWTTSITFECKNCSTILTADYIKEMYAVEQAIISDANFANFCLAVSSTDSSCDMSRSYYSFSKNFASNINTLTQADVDTYLANIRASESLYFQNNVFMETQFTQNNTISQKARAIYVFAGPIEIDGKRWKTYTDDEAGQEEKMADFSLDLEKRFKTVNTSLKVQLYNRAWANYKEAETTINDFSLIIVSFTFVFIYVSFHLKSIFLASCAMAAIAFSYPISICLTRFVFQISFFQSLNLVAVFVILGISADNVFVFTDAWQQSGTYSPLNPDDEDRHNNFQPRMNYTWKKATKAISTTSLTTAIAFLATGFSKIMPISAFGYFASTLVIVNYLFAIVTFPACLIIFERYLSDKCRYRKFIGDVCTRMINKCRKPKVPRTHNQSESSEHVENDNVEQIRANMSQQNDGGEEEQDLEQQERIVRKQSKAEELPEHEHNTLNSERGIEYFFRVYWNNWINKAKIIILVFVGIWAVLAIWRITQFEPATEVIQMLPDSHYVTKLTNSLRNDYNTGENDNTIQISFVWGVKGINKDGVSSWDAADRGKIIWDDTFDMSSPTNQQRILTICDDLLNSSLVKDKKVTCWVKDFLIYASGSNPPTTISQSSFYTQLQAYLATTEGQNYYNDNSIGYLNGTLYFMRIEALAVQKPFQGYEKTNPVYNQWEDLKDNYNKASQTGVNNVIQTGEFHWAYLATEKEFANGAITGTAMSLSFAFVVLIISTLNIITATYAIASITGIVISVVAFMEILGWTLGILESLAIVILIGFSVDYVVHLANHYVESVYEDRYRRMEEALSSMGISIFSGAITTIGSGVFLFLATLVFFTQFAVLILSTILFSLFFALVFFTALNHLIGPQRNQGNMKYYVTDPAIKWTKKKLDGCFRKQEADGSQPPQDAESHNDQ</sequence>
<comment type="subcellular location">
    <subcellularLocation>
        <location evidence="1">Membrane</location>
        <topology evidence="1">Multi-pass membrane protein</topology>
    </subcellularLocation>
</comment>
<dbReference type="Pfam" id="PF03176">
    <property type="entry name" value="MMPL"/>
    <property type="match status" value="1"/>
</dbReference>
<accession>A0AAD1X6S1</accession>
<evidence type="ECO:0000256" key="1">
    <source>
        <dbReference type="ARBA" id="ARBA00004141"/>
    </source>
</evidence>
<dbReference type="Gene3D" id="1.20.1640.10">
    <property type="entry name" value="Multidrug efflux transporter AcrB transmembrane domain"/>
    <property type="match status" value="2"/>
</dbReference>
<name>A0AAD1X6S1_EUPCR</name>
<dbReference type="PANTHER" id="PTHR45951:SF7">
    <property type="entry name" value="SSD DOMAIN-CONTAINING PROTEIN"/>
    <property type="match status" value="1"/>
</dbReference>
<dbReference type="Pfam" id="PF12349">
    <property type="entry name" value="Sterol-sensing"/>
    <property type="match status" value="1"/>
</dbReference>
<feature type="transmembrane region" description="Helical" evidence="8">
    <location>
        <begin position="923"/>
        <end position="944"/>
    </location>
</feature>
<feature type="region of interest" description="Disordered" evidence="7">
    <location>
        <begin position="543"/>
        <end position="563"/>
    </location>
</feature>
<dbReference type="InterPro" id="IPR000731">
    <property type="entry name" value="SSD"/>
</dbReference>
<evidence type="ECO:0000256" key="8">
    <source>
        <dbReference type="SAM" id="Phobius"/>
    </source>
</evidence>
<dbReference type="GO" id="GO:0016020">
    <property type="term" value="C:membrane"/>
    <property type="evidence" value="ECO:0007669"/>
    <property type="project" value="UniProtKB-SubCell"/>
</dbReference>
<feature type="region of interest" description="Disordered" evidence="7">
    <location>
        <begin position="1047"/>
        <end position="1066"/>
    </location>
</feature>
<feature type="transmembrane region" description="Helical" evidence="8">
    <location>
        <begin position="404"/>
        <end position="424"/>
    </location>
</feature>
<evidence type="ECO:0000256" key="6">
    <source>
        <dbReference type="ARBA" id="ARBA00038046"/>
    </source>
</evidence>
<dbReference type="InterPro" id="IPR053958">
    <property type="entry name" value="HMGCR/SNAP/NPC1-like_SSD"/>
</dbReference>
<keyword evidence="2 8" id="KW-0812">Transmembrane</keyword>
<evidence type="ECO:0000256" key="5">
    <source>
        <dbReference type="ARBA" id="ARBA00023180"/>
    </source>
</evidence>
<evidence type="ECO:0000256" key="3">
    <source>
        <dbReference type="ARBA" id="ARBA00022989"/>
    </source>
</evidence>
<evidence type="ECO:0000313" key="10">
    <source>
        <dbReference type="EMBL" id="CAI2362894.1"/>
    </source>
</evidence>
<feature type="transmembrane region" description="Helical" evidence="8">
    <location>
        <begin position="894"/>
        <end position="917"/>
    </location>
</feature>
<feature type="transmembrane region" description="Helical" evidence="8">
    <location>
        <begin position="867"/>
        <end position="887"/>
    </location>
</feature>
<keyword evidence="4 8" id="KW-0472">Membrane</keyword>
<protein>
    <recommendedName>
        <fullName evidence="9">SSD domain-containing protein</fullName>
    </recommendedName>
</protein>
<keyword evidence="3 8" id="KW-1133">Transmembrane helix</keyword>
<dbReference type="InterPro" id="IPR004869">
    <property type="entry name" value="MMPL_dom"/>
</dbReference>
<feature type="transmembrane region" description="Helical" evidence="8">
    <location>
        <begin position="348"/>
        <end position="367"/>
    </location>
</feature>
<feature type="transmembrane region" description="Helical" evidence="8">
    <location>
        <begin position="488"/>
        <end position="514"/>
    </location>
</feature>
<feature type="transmembrane region" description="Helical" evidence="8">
    <location>
        <begin position="629"/>
        <end position="647"/>
    </location>
</feature>
<dbReference type="PANTHER" id="PTHR45951">
    <property type="entry name" value="PROTEIN DISPATCHED-RELATED"/>
    <property type="match status" value="1"/>
</dbReference>
<proteinExistence type="inferred from homology"/>